<dbReference type="Pfam" id="PF18368">
    <property type="entry name" value="Ig_GlcNase"/>
    <property type="match status" value="1"/>
</dbReference>
<keyword evidence="4" id="KW-0732">Signal</keyword>
<evidence type="ECO:0000259" key="5">
    <source>
        <dbReference type="Pfam" id="PF00703"/>
    </source>
</evidence>
<dbReference type="PANTHER" id="PTHR43536">
    <property type="entry name" value="MANNOSYLGLYCOPROTEIN ENDO-BETA-MANNOSIDASE"/>
    <property type="match status" value="1"/>
</dbReference>
<dbReference type="AlphaFoldDB" id="A0AB34FYN8"/>
<comment type="caution">
    <text evidence="8">The sequence shown here is derived from an EMBL/GenBank/DDBJ whole genome shotgun (WGS) entry which is preliminary data.</text>
</comment>
<keyword evidence="9" id="KW-1185">Reference proteome</keyword>
<feature type="domain" description="Beta-mannosidase-like galactose-binding" evidence="7">
    <location>
        <begin position="50"/>
        <end position="192"/>
    </location>
</feature>
<dbReference type="SUPFAM" id="SSF51445">
    <property type="entry name" value="(Trans)glycosidases"/>
    <property type="match status" value="1"/>
</dbReference>
<evidence type="ECO:0000256" key="1">
    <source>
        <dbReference type="ARBA" id="ARBA00007401"/>
    </source>
</evidence>
<dbReference type="GO" id="GO:0005975">
    <property type="term" value="P:carbohydrate metabolic process"/>
    <property type="evidence" value="ECO:0007669"/>
    <property type="project" value="InterPro"/>
</dbReference>
<gene>
    <name evidence="8" type="primary">csxA</name>
    <name evidence="8" type="ORF">O9K51_04635</name>
</gene>
<name>A0AB34FYN8_9HYPO</name>
<dbReference type="PANTHER" id="PTHR43536:SF1">
    <property type="entry name" value="MANNOSYLGLYCOPROTEIN ENDO-BETA-MANNOSIDASE"/>
    <property type="match status" value="1"/>
</dbReference>
<dbReference type="InterPro" id="IPR008979">
    <property type="entry name" value="Galactose-bd-like_sf"/>
</dbReference>
<accession>A0AB34FYN8</accession>
<dbReference type="InterPro" id="IPR017853">
    <property type="entry name" value="GH"/>
</dbReference>
<dbReference type="InterPro" id="IPR041351">
    <property type="entry name" value="Ig_GlcNase"/>
</dbReference>
<dbReference type="Gene3D" id="3.20.20.80">
    <property type="entry name" value="Glycosidases"/>
    <property type="match status" value="1"/>
</dbReference>
<dbReference type="Gene3D" id="2.60.40.10">
    <property type="entry name" value="Immunoglobulins"/>
    <property type="match status" value="3"/>
</dbReference>
<dbReference type="Gene3D" id="2.60.120.260">
    <property type="entry name" value="Galactose-binding domain-like"/>
    <property type="match status" value="1"/>
</dbReference>
<dbReference type="InterPro" id="IPR036156">
    <property type="entry name" value="Beta-gal/glucu_dom_sf"/>
</dbReference>
<keyword evidence="2 8" id="KW-0378">Hydrolase</keyword>
<evidence type="ECO:0000256" key="4">
    <source>
        <dbReference type="SAM" id="SignalP"/>
    </source>
</evidence>
<dbReference type="EMBL" id="JAQHRD010000003">
    <property type="protein sequence ID" value="KAJ6443456.1"/>
    <property type="molecule type" value="Genomic_DNA"/>
</dbReference>
<feature type="domain" description="Glycoside hydrolase family 2 immunoglobulin-like beta-sandwich" evidence="5">
    <location>
        <begin position="239"/>
        <end position="344"/>
    </location>
</feature>
<dbReference type="Pfam" id="PF22666">
    <property type="entry name" value="Glyco_hydro_2_N2"/>
    <property type="match status" value="1"/>
</dbReference>
<dbReference type="Pfam" id="PF00703">
    <property type="entry name" value="Glyco_hydro_2"/>
    <property type="match status" value="1"/>
</dbReference>
<dbReference type="Proteomes" id="UP001163105">
    <property type="component" value="Unassembled WGS sequence"/>
</dbReference>
<dbReference type="GO" id="GO:0004553">
    <property type="term" value="F:hydrolase activity, hydrolyzing O-glycosyl compounds"/>
    <property type="evidence" value="ECO:0007669"/>
    <property type="project" value="InterPro"/>
</dbReference>
<proteinExistence type="inferred from homology"/>
<dbReference type="InterPro" id="IPR013783">
    <property type="entry name" value="Ig-like_fold"/>
</dbReference>
<dbReference type="SUPFAM" id="SSF49303">
    <property type="entry name" value="beta-Galactosidase/glucuronidase domain"/>
    <property type="match status" value="3"/>
</dbReference>
<feature type="domain" description="Exo-beta-D-glucosaminidase Ig-fold" evidence="6">
    <location>
        <begin position="803"/>
        <end position="903"/>
    </location>
</feature>
<organism evidence="8 9">
    <name type="scientific">Purpureocillium lavendulum</name>
    <dbReference type="NCBI Taxonomy" id="1247861"/>
    <lineage>
        <taxon>Eukaryota</taxon>
        <taxon>Fungi</taxon>
        <taxon>Dikarya</taxon>
        <taxon>Ascomycota</taxon>
        <taxon>Pezizomycotina</taxon>
        <taxon>Sordariomycetes</taxon>
        <taxon>Hypocreomycetidae</taxon>
        <taxon>Hypocreales</taxon>
        <taxon>Ophiocordycipitaceae</taxon>
        <taxon>Purpureocillium</taxon>
    </lineage>
</organism>
<evidence type="ECO:0000256" key="3">
    <source>
        <dbReference type="ARBA" id="ARBA00023295"/>
    </source>
</evidence>
<evidence type="ECO:0000259" key="7">
    <source>
        <dbReference type="Pfam" id="PF22666"/>
    </source>
</evidence>
<evidence type="ECO:0000313" key="8">
    <source>
        <dbReference type="EMBL" id="KAJ6443456.1"/>
    </source>
</evidence>
<evidence type="ECO:0000256" key="2">
    <source>
        <dbReference type="ARBA" id="ARBA00022801"/>
    </source>
</evidence>
<reference evidence="8" key="1">
    <citation type="submission" date="2023-01" db="EMBL/GenBank/DDBJ databases">
        <title>The growth and conidiation of Purpureocillium lavendulum are regulated by nitrogen source and histone H3K14 acetylation.</title>
        <authorList>
            <person name="Tang P."/>
            <person name="Han J."/>
            <person name="Zhang C."/>
            <person name="Tang P."/>
            <person name="Qi F."/>
            <person name="Zhang K."/>
            <person name="Liang L."/>
        </authorList>
    </citation>
    <scope>NUCLEOTIDE SEQUENCE</scope>
    <source>
        <strain evidence="8">YMF1.00683</strain>
    </source>
</reference>
<evidence type="ECO:0000259" key="6">
    <source>
        <dbReference type="Pfam" id="PF18368"/>
    </source>
</evidence>
<feature type="signal peptide" evidence="4">
    <location>
        <begin position="1"/>
        <end position="18"/>
    </location>
</feature>
<protein>
    <submittedName>
        <fullName evidence="8">Glycosyl hydrolase</fullName>
    </submittedName>
</protein>
<keyword evidence="3" id="KW-0326">Glycosidase</keyword>
<dbReference type="InterPro" id="IPR054593">
    <property type="entry name" value="Beta-mannosidase-like_N2"/>
</dbReference>
<comment type="similarity">
    <text evidence="1">Belongs to the glycosyl hydrolase 2 family.</text>
</comment>
<sequence length="912" mass="101168">MIQRVATLLLLGSPLLSAVGGGATATAASASATAKPLTWKPGQSAAIPDWHFQSSSSVDNDLATLSGPGIDTASWHYVDAPSCTLMGCLLRSGTYKDDELWFSDAMSRFDNSIFSVPWIYRSEFALPKERQRQRQRQHFLLETHGITPRADLYLNGYQVADSAFQSGAYGGHTYDITHLAEETNVLAVRTYNTTYDLDFGISFEDWNPPAPDHGSGIWRSIDVRQTGPVALKPLAVTTKIDLPVDNNDAVVTVHATAQNLENRRVKLSAKCAITGPTEKAAAEVDERITLAPLETRTMVFTRTLKRPQIWWPRQWGAQPLYNAKVTLSVDSALSDVAETSFGVRTVTSAVNQYNDTTFTVNGHPFQVIGSGYGADMFLRWDADRFTTIAKYVLDMGLNTIRLEGKMEHPELYEIADRMGLMVMPGWECCTKWEAWIYNTEDFTDPPIWDDADYQTANASMIHEAAMLQPHPSILAYLVGSDYWPDDRATKLYVDALRAAHWDTPIISSAAKRGFPQLLGPSGMKMDGPYDWIPPNYWYDVDPSEKRLGAAFGFGSELGAGVGTPEMGSLKKFLNESDMDDLWKSPAKGLYHMSTSASKFHTRTIYNAGLSHRYGEPTSLEDYLMKAQLSDYEATRAQHEAFSARWTAERPATGSIYWMLNNGWPSLHWNQFDYYFHPGGSFFGTKTGARLEHVAYDYVHRDVWLINHSLDQQGRRSVEVELIDLDGRVLSTKTVHADTVANAPQKVADVDGLDKIKDVGLLRLRLTRGKGEAEGGEGGATTLSRNVYWLGRRVDGLDWANSTWYSTPVSEYADYTALSRMERADVAVKVGGAGGKTRTVVLENRSSVPAFFVGLNLVDAQGDDVVPVLWSDNYVTLWPHEKLSLTVEDWGGRGAAIQAKGVNVEGMKVNLAM</sequence>
<evidence type="ECO:0000313" key="9">
    <source>
        <dbReference type="Proteomes" id="UP001163105"/>
    </source>
</evidence>
<dbReference type="InterPro" id="IPR006102">
    <property type="entry name" value="Ig-like_GH2"/>
</dbReference>
<dbReference type="InterPro" id="IPR043534">
    <property type="entry name" value="EBDG/EBM"/>
</dbReference>
<feature type="chain" id="PRO_5044258433" evidence="4">
    <location>
        <begin position="19"/>
        <end position="912"/>
    </location>
</feature>
<dbReference type="SUPFAM" id="SSF49785">
    <property type="entry name" value="Galactose-binding domain-like"/>
    <property type="match status" value="1"/>
</dbReference>